<name>Q4WL28_ASPFU</name>
<dbReference type="AlphaFoldDB" id="Q4WL28"/>
<keyword evidence="2" id="KW-1185">Reference proteome</keyword>
<dbReference type="HOGENOM" id="CLU_1602319_0_0_1"/>
<dbReference type="EMBL" id="AAHF01000007">
    <property type="protein sequence ID" value="EAL87754.1"/>
    <property type="molecule type" value="Genomic_DNA"/>
</dbReference>
<dbReference type="Proteomes" id="UP000002530">
    <property type="component" value="Unassembled WGS sequence"/>
</dbReference>
<organism evidence="1 2">
    <name type="scientific">Aspergillus fumigatus (strain ATCC MYA-4609 / CBS 101355 / FGSC A1100 / Af293)</name>
    <name type="common">Neosartorya fumigata</name>
    <dbReference type="NCBI Taxonomy" id="330879"/>
    <lineage>
        <taxon>Eukaryota</taxon>
        <taxon>Fungi</taxon>
        <taxon>Dikarya</taxon>
        <taxon>Ascomycota</taxon>
        <taxon>Pezizomycotina</taxon>
        <taxon>Eurotiomycetes</taxon>
        <taxon>Eurotiomycetidae</taxon>
        <taxon>Eurotiales</taxon>
        <taxon>Aspergillaceae</taxon>
        <taxon>Aspergillus</taxon>
        <taxon>Aspergillus subgen. Fumigati</taxon>
    </lineage>
</organism>
<accession>Q4WL28</accession>
<dbReference type="KEGG" id="afm:AFUA_1G00400"/>
<protein>
    <submittedName>
        <fullName evidence="1">Uncharacterized protein</fullName>
    </submittedName>
</protein>
<evidence type="ECO:0000313" key="1">
    <source>
        <dbReference type="EMBL" id="EAL87754.1"/>
    </source>
</evidence>
<dbReference type="InParanoid" id="Q4WL28"/>
<dbReference type="GeneID" id="3507415"/>
<dbReference type="RefSeq" id="XP_749792.1">
    <property type="nucleotide sequence ID" value="XM_744699.1"/>
</dbReference>
<gene>
    <name evidence="1" type="ORF">AFUA_1G00400</name>
</gene>
<proteinExistence type="predicted"/>
<sequence>MLKSTEIKAITSEILGLYTPALELRAAKTLELDGVGDMELLAVGIDLMSGVLVVFPGIAVVDILPSVGVNVNAREYQLWFGVCPSEMDSEGVALDLKIVPLSEMGTGAGITVQAVAKLLTPTVVLVVRTSLSVSQVMAWRLKSPLISRQIQHLANNVLTIKERRAA</sequence>
<dbReference type="VEuPathDB" id="FungiDB:Afu1g00400"/>
<evidence type="ECO:0000313" key="2">
    <source>
        <dbReference type="Proteomes" id="UP000002530"/>
    </source>
</evidence>
<comment type="caution">
    <text evidence="1">The sequence shown here is derived from an EMBL/GenBank/DDBJ whole genome shotgun (WGS) entry which is preliminary data.</text>
</comment>
<reference evidence="1 2" key="1">
    <citation type="journal article" date="2005" name="Nature">
        <title>Genomic sequence of the pathogenic and allergenic filamentous fungus Aspergillus fumigatus.</title>
        <authorList>
            <person name="Nierman W.C."/>
            <person name="Pain A."/>
            <person name="Anderson M.J."/>
            <person name="Wortman J.R."/>
            <person name="Kim H.S."/>
            <person name="Arroyo J."/>
            <person name="Berriman M."/>
            <person name="Abe K."/>
            <person name="Archer D.B."/>
            <person name="Bermejo C."/>
            <person name="Bennett J."/>
            <person name="Bowyer P."/>
            <person name="Chen D."/>
            <person name="Collins M."/>
            <person name="Coulsen R."/>
            <person name="Davies R."/>
            <person name="Dyer P.S."/>
            <person name="Farman M."/>
            <person name="Fedorova N."/>
            <person name="Fedorova N."/>
            <person name="Feldblyum T.V."/>
            <person name="Fischer R."/>
            <person name="Fosker N."/>
            <person name="Fraser A."/>
            <person name="Garcia J.L."/>
            <person name="Garcia M.J."/>
            <person name="Goble A."/>
            <person name="Goldman G.H."/>
            <person name="Gomi K."/>
            <person name="Griffith-Jones S."/>
            <person name="Gwilliam R."/>
            <person name="Haas B."/>
            <person name="Haas H."/>
            <person name="Harris D."/>
            <person name="Horiuchi H."/>
            <person name="Huang J."/>
            <person name="Humphray S."/>
            <person name="Jimenez J."/>
            <person name="Keller N."/>
            <person name="Khouri H."/>
            <person name="Kitamoto K."/>
            <person name="Kobayashi T."/>
            <person name="Konzack S."/>
            <person name="Kulkarni R."/>
            <person name="Kumagai T."/>
            <person name="Lafon A."/>
            <person name="Latge J.P."/>
            <person name="Li W."/>
            <person name="Lord A."/>
            <person name="Lu C."/>
            <person name="Majoros W.H."/>
            <person name="May G.S."/>
            <person name="Miller B.L."/>
            <person name="Mohamoud Y."/>
            <person name="Molina M."/>
            <person name="Monod M."/>
            <person name="Mouyna I."/>
            <person name="Mulligan S."/>
            <person name="Murphy L."/>
            <person name="O'Neil S."/>
            <person name="Paulsen I."/>
            <person name="Penalva M.A."/>
            <person name="Pertea M."/>
            <person name="Price C."/>
            <person name="Pritchard B.L."/>
            <person name="Quail M.A."/>
            <person name="Rabbinowitsch E."/>
            <person name="Rawlins N."/>
            <person name="Rajandream M.A."/>
            <person name="Reichard U."/>
            <person name="Renauld H."/>
            <person name="Robson G.D."/>
            <person name="Rodriguez de Cordoba S."/>
            <person name="Rodriguez-Pena J.M."/>
            <person name="Ronning C.M."/>
            <person name="Rutter S."/>
            <person name="Salzberg S.L."/>
            <person name="Sanchez M."/>
            <person name="Sanchez-Ferrero J.C."/>
            <person name="Saunders D."/>
            <person name="Seeger K."/>
            <person name="Squares R."/>
            <person name="Squares S."/>
            <person name="Takeuchi M."/>
            <person name="Tekaia F."/>
            <person name="Turner G."/>
            <person name="Vazquez de Aldana C.R."/>
            <person name="Weidman J."/>
            <person name="White O."/>
            <person name="Woodward J."/>
            <person name="Yu J.H."/>
            <person name="Fraser C."/>
            <person name="Galagan J.E."/>
            <person name="Asai K."/>
            <person name="Machida M."/>
            <person name="Hall N."/>
            <person name="Barrell B."/>
            <person name="Denning D.W."/>
        </authorList>
    </citation>
    <scope>NUCLEOTIDE SEQUENCE [LARGE SCALE GENOMIC DNA]</scope>
    <source>
        <strain evidence="1 2">Af293</strain>
    </source>
</reference>